<dbReference type="GO" id="GO:0034599">
    <property type="term" value="P:cellular response to oxidative stress"/>
    <property type="evidence" value="ECO:0007669"/>
    <property type="project" value="TreeGrafter"/>
</dbReference>
<dbReference type="PANTHER" id="PTHR11592">
    <property type="entry name" value="GLUTATHIONE PEROXIDASE"/>
    <property type="match status" value="1"/>
</dbReference>
<accession>A0AAU8NHU2</accession>
<name>A0AAU8NHU2_9BACL</name>
<dbReference type="SUPFAM" id="SSF52833">
    <property type="entry name" value="Thioredoxin-like"/>
    <property type="match status" value="1"/>
</dbReference>
<dbReference type="AlphaFoldDB" id="A0AAU8NHU2"/>
<dbReference type="CDD" id="cd00340">
    <property type="entry name" value="GSH_Peroxidase"/>
    <property type="match status" value="1"/>
</dbReference>
<keyword evidence="2 5" id="KW-0575">Peroxidase</keyword>
<sequence>MSFYDKKIHFIDGSPADLAIYRGKVLLVVNTASKCSCSRQFEALQQLYEKYHRYGFEILAFPCNQFNEKEPGDNFEVQINCKNRFKLTFPLFEKIEVRGAHAHPIFQFLTAQAPFLGFDTKTDSGKWMNDFLIENFPDIHGDHGVKWNFTKFLMDRNGEVRGRFETITEPHVIEPNIRSLLSM</sequence>
<evidence type="ECO:0000256" key="2">
    <source>
        <dbReference type="ARBA" id="ARBA00022559"/>
    </source>
</evidence>
<reference evidence="6" key="1">
    <citation type="submission" date="2024-05" db="EMBL/GenBank/DDBJ databases">
        <title>Draft genome assemblies of 36 bacteria isolated from hibernating arctic ground squirrels.</title>
        <authorList>
            <person name="McKee H."/>
            <person name="Mullen L."/>
            <person name="Drown D.M."/>
            <person name="Duddleston K.N."/>
        </authorList>
    </citation>
    <scope>NUCLEOTIDE SEQUENCE</scope>
    <source>
        <strain evidence="6">AN1007</strain>
    </source>
</reference>
<dbReference type="PRINTS" id="PR01011">
    <property type="entry name" value="GLUTPROXDASE"/>
</dbReference>
<dbReference type="PIRSF" id="PIRSF000303">
    <property type="entry name" value="Glutathion_perox"/>
    <property type="match status" value="1"/>
</dbReference>
<keyword evidence="3 5" id="KW-0560">Oxidoreductase</keyword>
<dbReference type="PANTHER" id="PTHR11592:SF78">
    <property type="entry name" value="GLUTATHIONE PEROXIDASE"/>
    <property type="match status" value="1"/>
</dbReference>
<organism evidence="6">
    <name type="scientific">Paenibacillus sp. AN1007</name>
    <dbReference type="NCBI Taxonomy" id="3151385"/>
    <lineage>
        <taxon>Bacteria</taxon>
        <taxon>Bacillati</taxon>
        <taxon>Bacillota</taxon>
        <taxon>Bacilli</taxon>
        <taxon>Bacillales</taxon>
        <taxon>Paenibacillaceae</taxon>
        <taxon>Paenibacillus</taxon>
    </lineage>
</organism>
<dbReference type="Gene3D" id="3.40.30.10">
    <property type="entry name" value="Glutaredoxin"/>
    <property type="match status" value="1"/>
</dbReference>
<dbReference type="GO" id="GO:0004601">
    <property type="term" value="F:peroxidase activity"/>
    <property type="evidence" value="ECO:0007669"/>
    <property type="project" value="UniProtKB-KW"/>
</dbReference>
<gene>
    <name evidence="6" type="ORF">ABXS70_07695</name>
</gene>
<protein>
    <recommendedName>
        <fullName evidence="5">Glutathione peroxidase</fullName>
    </recommendedName>
</protein>
<evidence type="ECO:0000313" key="6">
    <source>
        <dbReference type="EMBL" id="XCP96576.1"/>
    </source>
</evidence>
<dbReference type="InterPro" id="IPR036249">
    <property type="entry name" value="Thioredoxin-like_sf"/>
</dbReference>
<dbReference type="PROSITE" id="PS00763">
    <property type="entry name" value="GLUTATHIONE_PEROXID_2"/>
    <property type="match status" value="1"/>
</dbReference>
<dbReference type="InterPro" id="IPR000889">
    <property type="entry name" value="Glutathione_peroxidase"/>
</dbReference>
<dbReference type="InterPro" id="IPR029760">
    <property type="entry name" value="GPX_CS"/>
</dbReference>
<proteinExistence type="inferred from homology"/>
<comment type="similarity">
    <text evidence="1 5">Belongs to the glutathione peroxidase family.</text>
</comment>
<evidence type="ECO:0000256" key="5">
    <source>
        <dbReference type="RuleBase" id="RU000499"/>
    </source>
</evidence>
<evidence type="ECO:0000256" key="1">
    <source>
        <dbReference type="ARBA" id="ARBA00006926"/>
    </source>
</evidence>
<dbReference type="PROSITE" id="PS51355">
    <property type="entry name" value="GLUTATHIONE_PEROXID_3"/>
    <property type="match status" value="1"/>
</dbReference>
<dbReference type="Pfam" id="PF00255">
    <property type="entry name" value="GSHPx"/>
    <property type="match status" value="1"/>
</dbReference>
<evidence type="ECO:0000256" key="4">
    <source>
        <dbReference type="PIRSR" id="PIRSR000303-1"/>
    </source>
</evidence>
<dbReference type="RefSeq" id="WP_366295105.1">
    <property type="nucleotide sequence ID" value="NZ_CP159992.1"/>
</dbReference>
<evidence type="ECO:0000256" key="3">
    <source>
        <dbReference type="ARBA" id="ARBA00023002"/>
    </source>
</evidence>
<feature type="active site" evidence="4">
    <location>
        <position position="35"/>
    </location>
</feature>
<dbReference type="EMBL" id="CP159992">
    <property type="protein sequence ID" value="XCP96576.1"/>
    <property type="molecule type" value="Genomic_DNA"/>
</dbReference>